<dbReference type="InterPro" id="IPR027417">
    <property type="entry name" value="P-loop_NTPase"/>
</dbReference>
<dbReference type="Pfam" id="PF13175">
    <property type="entry name" value="AAA_15"/>
    <property type="match status" value="1"/>
</dbReference>
<keyword evidence="3" id="KW-1185">Reference proteome</keyword>
<protein>
    <submittedName>
        <fullName evidence="2">AAA family ATPase</fullName>
    </submittedName>
</protein>
<reference evidence="2 3" key="1">
    <citation type="submission" date="2021-04" db="EMBL/GenBank/DDBJ databases">
        <title>Molecular and phenotypic characterization and identification of bacterial isolates recovered from the Anatolian ground squirrels (Spermophilus xanthoprymnus) and which have the potential to form a new species in the Campylobacter genus.</title>
        <authorList>
            <person name="Aydin F."/>
            <person name="Abay S."/>
            <person name="Kayman T."/>
            <person name="Karakaya E."/>
            <person name="Mustak H.K."/>
            <person name="Mustak I.B."/>
            <person name="Bilgin N."/>
            <person name="Duzler A."/>
            <person name="Sahin O."/>
            <person name="Guran O."/>
            <person name="Saticioglu I.B."/>
        </authorList>
    </citation>
    <scope>NUCLEOTIDE SEQUENCE [LARGE SCALE GENOMIC DNA]</scope>
    <source>
        <strain evidence="3">faydin-G24</strain>
    </source>
</reference>
<comment type="caution">
    <text evidence="2">The sequence shown here is derived from an EMBL/GenBank/DDBJ whole genome shotgun (WGS) entry which is preliminary data.</text>
</comment>
<dbReference type="EMBL" id="JAGSSW010000002">
    <property type="protein sequence ID" value="MBR8463331.1"/>
    <property type="molecule type" value="Genomic_DNA"/>
</dbReference>
<dbReference type="SUPFAM" id="SSF52540">
    <property type="entry name" value="P-loop containing nucleoside triphosphate hydrolases"/>
    <property type="match status" value="1"/>
</dbReference>
<dbReference type="PANTHER" id="PTHR43581:SF2">
    <property type="entry name" value="EXCINUCLEASE ATPASE SUBUNIT"/>
    <property type="match status" value="1"/>
</dbReference>
<dbReference type="Gene3D" id="3.40.50.300">
    <property type="entry name" value="P-loop containing nucleotide triphosphate hydrolases"/>
    <property type="match status" value="1"/>
</dbReference>
<dbReference type="InterPro" id="IPR041685">
    <property type="entry name" value="AAA_GajA/Old/RecF-like"/>
</dbReference>
<organism evidence="2 3">
    <name type="scientific">Campylobacter anatolicus</name>
    <dbReference type="NCBI Taxonomy" id="2829105"/>
    <lineage>
        <taxon>Bacteria</taxon>
        <taxon>Pseudomonadati</taxon>
        <taxon>Campylobacterota</taxon>
        <taxon>Epsilonproteobacteria</taxon>
        <taxon>Campylobacterales</taxon>
        <taxon>Campylobacteraceae</taxon>
        <taxon>Campylobacter</taxon>
    </lineage>
</organism>
<dbReference type="PANTHER" id="PTHR43581">
    <property type="entry name" value="ATP/GTP PHOSPHATASE"/>
    <property type="match status" value="1"/>
</dbReference>
<evidence type="ECO:0000313" key="2">
    <source>
        <dbReference type="EMBL" id="MBR8463331.1"/>
    </source>
</evidence>
<evidence type="ECO:0000259" key="1">
    <source>
        <dbReference type="Pfam" id="PF13175"/>
    </source>
</evidence>
<feature type="domain" description="Endonuclease GajA/Old nuclease/RecF-like AAA" evidence="1">
    <location>
        <begin position="233"/>
        <end position="306"/>
    </location>
</feature>
<evidence type="ECO:0000313" key="3">
    <source>
        <dbReference type="Proteomes" id="UP000682951"/>
    </source>
</evidence>
<dbReference type="InterPro" id="IPR051396">
    <property type="entry name" value="Bact_Antivir_Def_Nuclease"/>
</dbReference>
<name>A0ABS5HGC6_9BACT</name>
<dbReference type="RefSeq" id="WP_212141533.1">
    <property type="nucleotide sequence ID" value="NZ_JAGSSW010000002.1"/>
</dbReference>
<accession>A0ABS5HGC6</accession>
<proteinExistence type="predicted"/>
<sequence>MQKVIIKNLGAIKECEIELSPFTIFIGESGVGKSIILRTVSLLKWIYKKMQYKALLKASKINSDALRFRLDGLLKNSMLDDFFTKDSYIELLVDGVSVVVIENAKLTPKYNNIKKKTFLVGKIVFLNDIRSSLPEILSSPSGKRAKFSYYTNDMIENFNASFSNAKHHDLFTMDISLTSKKRVGYEQFYIKNKDSEIKFENSSSGEKNITILELICGHFASKYDFADGFSKGLLGLITERVELKNLEQLQNFMKKNDFNNFLDIFIEEPEVNLYPMAQKKLVYFLSSLRKMTNTPSVVFSTHSPYILTALNNLLYASLLQKRGISEDKIYKIVDEKFILNIDEFNAYLVADGGVKSIIDSETNLIRADEIDKVSSIIMDDFDALLELR</sequence>
<dbReference type="Proteomes" id="UP000682951">
    <property type="component" value="Unassembled WGS sequence"/>
</dbReference>
<gene>
    <name evidence="2" type="ORF">KDD93_01935</name>
</gene>